<dbReference type="Proteomes" id="UP000789396">
    <property type="component" value="Unassembled WGS sequence"/>
</dbReference>
<dbReference type="AlphaFoldDB" id="A0A9N9AJ03"/>
<name>A0A9N9AJ03_9GLOM</name>
<protein>
    <submittedName>
        <fullName evidence="1">7843_t:CDS:1</fullName>
    </submittedName>
</protein>
<gene>
    <name evidence="1" type="ORF">RFULGI_LOCUS3835</name>
</gene>
<comment type="caution">
    <text evidence="1">The sequence shown here is derived from an EMBL/GenBank/DDBJ whole genome shotgun (WGS) entry which is preliminary data.</text>
</comment>
<evidence type="ECO:0000313" key="2">
    <source>
        <dbReference type="Proteomes" id="UP000789396"/>
    </source>
</evidence>
<sequence length="69" mass="7953">MGNNVSINTNAEVLELNTNEIVEKINSTDEEIDSELILNKSDCMPVINKWFIELDNEIYETDYSLDNEL</sequence>
<reference evidence="1" key="1">
    <citation type="submission" date="2021-06" db="EMBL/GenBank/DDBJ databases">
        <authorList>
            <person name="Kallberg Y."/>
            <person name="Tangrot J."/>
            <person name="Rosling A."/>
        </authorList>
    </citation>
    <scope>NUCLEOTIDE SEQUENCE</scope>
    <source>
        <strain evidence="1">IN212</strain>
    </source>
</reference>
<dbReference type="EMBL" id="CAJVPZ010003552">
    <property type="protein sequence ID" value="CAG8532001.1"/>
    <property type="molecule type" value="Genomic_DNA"/>
</dbReference>
<evidence type="ECO:0000313" key="1">
    <source>
        <dbReference type="EMBL" id="CAG8532001.1"/>
    </source>
</evidence>
<proteinExistence type="predicted"/>
<accession>A0A9N9AJ03</accession>
<organism evidence="1 2">
    <name type="scientific">Racocetra fulgida</name>
    <dbReference type="NCBI Taxonomy" id="60492"/>
    <lineage>
        <taxon>Eukaryota</taxon>
        <taxon>Fungi</taxon>
        <taxon>Fungi incertae sedis</taxon>
        <taxon>Mucoromycota</taxon>
        <taxon>Glomeromycotina</taxon>
        <taxon>Glomeromycetes</taxon>
        <taxon>Diversisporales</taxon>
        <taxon>Gigasporaceae</taxon>
        <taxon>Racocetra</taxon>
    </lineage>
</organism>
<keyword evidence="2" id="KW-1185">Reference proteome</keyword>